<proteinExistence type="predicted"/>
<feature type="compositionally biased region" description="Polar residues" evidence="3">
    <location>
        <begin position="394"/>
        <end position="437"/>
    </location>
</feature>
<protein>
    <recommendedName>
        <fullName evidence="5">Phytocyanin domain-containing protein</fullName>
    </recommendedName>
</protein>
<feature type="signal peptide" evidence="4">
    <location>
        <begin position="1"/>
        <end position="35"/>
    </location>
</feature>
<evidence type="ECO:0000259" key="5">
    <source>
        <dbReference type="PROSITE" id="PS51485"/>
    </source>
</evidence>
<dbReference type="InterPro" id="IPR039391">
    <property type="entry name" value="Phytocyanin-like"/>
</dbReference>
<feature type="compositionally biased region" description="Low complexity" evidence="3">
    <location>
        <begin position="157"/>
        <end position="172"/>
    </location>
</feature>
<dbReference type="OMA" id="PWEPLIP"/>
<evidence type="ECO:0000313" key="7">
    <source>
        <dbReference type="Proteomes" id="UP000825935"/>
    </source>
</evidence>
<name>A0A8T2TIR1_CERRI</name>
<organism evidence="6 7">
    <name type="scientific">Ceratopteris richardii</name>
    <name type="common">Triangle waterfern</name>
    <dbReference type="NCBI Taxonomy" id="49495"/>
    <lineage>
        <taxon>Eukaryota</taxon>
        <taxon>Viridiplantae</taxon>
        <taxon>Streptophyta</taxon>
        <taxon>Embryophyta</taxon>
        <taxon>Tracheophyta</taxon>
        <taxon>Polypodiopsida</taxon>
        <taxon>Polypodiidae</taxon>
        <taxon>Polypodiales</taxon>
        <taxon>Pteridineae</taxon>
        <taxon>Pteridaceae</taxon>
        <taxon>Parkerioideae</taxon>
        <taxon>Ceratopteris</taxon>
    </lineage>
</organism>
<keyword evidence="4" id="KW-0732">Signal</keyword>
<feature type="region of interest" description="Disordered" evidence="3">
    <location>
        <begin position="144"/>
        <end position="353"/>
    </location>
</feature>
<keyword evidence="7" id="KW-1185">Reference proteome</keyword>
<dbReference type="PANTHER" id="PTHR33021:SF339">
    <property type="entry name" value="OS07G0570600 PROTEIN"/>
    <property type="match status" value="1"/>
</dbReference>
<evidence type="ECO:0000256" key="1">
    <source>
        <dbReference type="ARBA" id="ARBA00023157"/>
    </source>
</evidence>
<dbReference type="AlphaFoldDB" id="A0A8T2TIR1"/>
<dbReference type="InterPro" id="IPR003245">
    <property type="entry name" value="Phytocyanin_dom"/>
</dbReference>
<evidence type="ECO:0000256" key="3">
    <source>
        <dbReference type="SAM" id="MobiDB-lite"/>
    </source>
</evidence>
<feature type="compositionally biased region" description="Low complexity" evidence="3">
    <location>
        <begin position="211"/>
        <end position="221"/>
    </location>
</feature>
<feature type="compositionally biased region" description="Polar residues" evidence="3">
    <location>
        <begin position="185"/>
        <end position="200"/>
    </location>
</feature>
<dbReference type="GO" id="GO:0009055">
    <property type="term" value="F:electron transfer activity"/>
    <property type="evidence" value="ECO:0007669"/>
    <property type="project" value="InterPro"/>
</dbReference>
<feature type="region of interest" description="Disordered" evidence="3">
    <location>
        <begin position="378"/>
        <end position="437"/>
    </location>
</feature>
<dbReference type="PANTHER" id="PTHR33021">
    <property type="entry name" value="BLUE COPPER PROTEIN"/>
    <property type="match status" value="1"/>
</dbReference>
<dbReference type="EMBL" id="CM035417">
    <property type="protein sequence ID" value="KAH7423237.1"/>
    <property type="molecule type" value="Genomic_DNA"/>
</dbReference>
<feature type="domain" description="Phytocyanin" evidence="5">
    <location>
        <begin position="37"/>
        <end position="139"/>
    </location>
</feature>
<feature type="compositionally biased region" description="Polar residues" evidence="3">
    <location>
        <begin position="276"/>
        <end position="289"/>
    </location>
</feature>
<dbReference type="Gene3D" id="2.60.40.420">
    <property type="entry name" value="Cupredoxins - blue copper proteins"/>
    <property type="match status" value="1"/>
</dbReference>
<dbReference type="CDD" id="cd04216">
    <property type="entry name" value="Phytocyanin"/>
    <property type="match status" value="1"/>
</dbReference>
<comment type="caution">
    <text evidence="6">The sequence shown here is derived from an EMBL/GenBank/DDBJ whole genome shotgun (WGS) entry which is preliminary data.</text>
</comment>
<dbReference type="InterPro" id="IPR008972">
    <property type="entry name" value="Cupredoxin"/>
</dbReference>
<evidence type="ECO:0000313" key="6">
    <source>
        <dbReference type="EMBL" id="KAH7423237.1"/>
    </source>
</evidence>
<feature type="compositionally biased region" description="Polar residues" evidence="3">
    <location>
        <begin position="305"/>
        <end position="323"/>
    </location>
</feature>
<sequence>MAWGSGWSSRRFSTSVGCCVLLALCVVVCSRPASSATVHVVGGDSGWSIMSPLDAWLEGRKFTVGDSLLFNYERGWHDVVEVNKDGYDSCNGNGPSVVERWSDGKTKVTMDTPGTRYFICSFIGHCPPMRIAIDVTALVSPEKGNSTKELVSPSPNPSQENPPSSLSPSMDDPIWKHHPEDSPYVPSSTPSLEAPTSQPFAPSRSPKSHMHSPSSSSPKPSTEWKAEAPGEWSPHSSPAFEPKAPAIWNPQPSSSWQPETPNAWSPQPSTPWELGSPQTWSPKPTSTWGSEAPMTWDHEAPTYPHTWSPTNPPLSWSAPNTWNGGPPTEDISPWNSPSGLWKPPHNSVEEPSTYMSPTYAPTYAPTQAPTSDFIEAPFYMTPSHTPSTPNSPNIAPSYSPLSNTPSETPNSDLTLPPSFSSAFPPNEGQPPSQLSFSGRQMPQFGVLFITIIIPYSFMMI</sequence>
<gene>
    <name evidence="6" type="ORF">KP509_12G045800</name>
</gene>
<dbReference type="EMBL" id="CM035417">
    <property type="protein sequence ID" value="KAH7423238.1"/>
    <property type="molecule type" value="Genomic_DNA"/>
</dbReference>
<keyword evidence="1" id="KW-1015">Disulfide bond</keyword>
<dbReference type="OrthoDB" id="2011645at2759"/>
<keyword evidence="2" id="KW-0325">Glycoprotein</keyword>
<feature type="chain" id="PRO_5036275909" description="Phytocyanin domain-containing protein" evidence="4">
    <location>
        <begin position="36"/>
        <end position="460"/>
    </location>
</feature>
<reference evidence="6" key="1">
    <citation type="submission" date="2021-08" db="EMBL/GenBank/DDBJ databases">
        <title>WGS assembly of Ceratopteris richardii.</title>
        <authorList>
            <person name="Marchant D.B."/>
            <person name="Chen G."/>
            <person name="Jenkins J."/>
            <person name="Shu S."/>
            <person name="Leebens-Mack J."/>
            <person name="Grimwood J."/>
            <person name="Schmutz J."/>
            <person name="Soltis P."/>
            <person name="Soltis D."/>
            <person name="Chen Z.-H."/>
        </authorList>
    </citation>
    <scope>NUCLEOTIDE SEQUENCE</scope>
    <source>
        <strain evidence="6">Whitten #5841</strain>
        <tissue evidence="6">Leaf</tissue>
    </source>
</reference>
<dbReference type="SUPFAM" id="SSF49503">
    <property type="entry name" value="Cupredoxins"/>
    <property type="match status" value="1"/>
</dbReference>
<dbReference type="Proteomes" id="UP000825935">
    <property type="component" value="Chromosome 12"/>
</dbReference>
<feature type="compositionally biased region" description="Polar residues" evidence="3">
    <location>
        <begin position="250"/>
        <end position="267"/>
    </location>
</feature>
<dbReference type="Pfam" id="PF02298">
    <property type="entry name" value="Cu_bind_like"/>
    <property type="match status" value="1"/>
</dbReference>
<dbReference type="PROSITE" id="PS51485">
    <property type="entry name" value="PHYTOCYANIN"/>
    <property type="match status" value="1"/>
</dbReference>
<feature type="compositionally biased region" description="Low complexity" evidence="3">
    <location>
        <begin position="381"/>
        <end position="393"/>
    </location>
</feature>
<dbReference type="GO" id="GO:0005886">
    <property type="term" value="C:plasma membrane"/>
    <property type="evidence" value="ECO:0007669"/>
    <property type="project" value="TreeGrafter"/>
</dbReference>
<evidence type="ECO:0000256" key="4">
    <source>
        <dbReference type="SAM" id="SignalP"/>
    </source>
</evidence>
<dbReference type="FunFam" id="2.60.40.420:FF:000034">
    <property type="entry name" value="Cupredoxin superfamily protein"/>
    <property type="match status" value="1"/>
</dbReference>
<accession>A0A8T2TIR1</accession>
<evidence type="ECO:0000256" key="2">
    <source>
        <dbReference type="ARBA" id="ARBA00023180"/>
    </source>
</evidence>